<feature type="transmembrane region" description="Helical" evidence="1">
    <location>
        <begin position="129"/>
        <end position="152"/>
    </location>
</feature>
<keyword evidence="3" id="KW-1185">Reference proteome</keyword>
<keyword evidence="1" id="KW-0472">Membrane</keyword>
<dbReference type="EMBL" id="CP051139">
    <property type="protein sequence ID" value="QIW94680.1"/>
    <property type="molecule type" value="Genomic_DNA"/>
</dbReference>
<accession>A0A6H0XJ68</accession>
<evidence type="ECO:0000256" key="1">
    <source>
        <dbReference type="SAM" id="Phobius"/>
    </source>
</evidence>
<feature type="transmembrane region" description="Helical" evidence="1">
    <location>
        <begin position="262"/>
        <end position="283"/>
    </location>
</feature>
<evidence type="ECO:0000313" key="2">
    <source>
        <dbReference type="EMBL" id="QIW94680.1"/>
    </source>
</evidence>
<feature type="transmembrane region" description="Helical" evidence="1">
    <location>
        <begin position="222"/>
        <end position="242"/>
    </location>
</feature>
<sequence>MDQNLDDGSRWGCEANGDVSGWGVIVSLLTTSSLSVVLSLWCAWVVCQRKRSRKLKRAHRIISAFLMDLSVNQIVTGIALYACVMKIYGPSYDPHAILAIRLSNLSTVSQLPIVLVANHASRSAIHIRFFSSVSYGFAAAVWGIIGCGQITPPDWPGIHFYTALICVVGIVLAAELFYIFACLLGRSHWQHKRKNWFADVADRMDKGTTTCLDPYGRPSVRLFLMAVFMVINVYLFVEIIRLKWFKPGGCDLSTEEDDKTTFGQVLSIVMLGTLIYAFLNAFVDVRYEDSEEPHGYGRVGCQSSLDVIEYLPPQGDLLSKPPLTFATSFGSNASSTRYGG</sequence>
<feature type="transmembrane region" description="Helical" evidence="1">
    <location>
        <begin position="95"/>
        <end position="117"/>
    </location>
</feature>
<feature type="transmembrane region" description="Helical" evidence="1">
    <location>
        <begin position="158"/>
        <end position="184"/>
    </location>
</feature>
<reference evidence="2 3" key="1">
    <citation type="journal article" date="2016" name="Sci. Rep.">
        <title>Peltaster fructicola genome reveals evolution from an invasive phytopathogen to an ectophytic parasite.</title>
        <authorList>
            <person name="Xu C."/>
            <person name="Chen H."/>
            <person name="Gleason M.L."/>
            <person name="Xu J.R."/>
            <person name="Liu H."/>
            <person name="Zhang R."/>
            <person name="Sun G."/>
        </authorList>
    </citation>
    <scope>NUCLEOTIDE SEQUENCE [LARGE SCALE GENOMIC DNA]</scope>
    <source>
        <strain evidence="2 3">LNHT1506</strain>
    </source>
</reference>
<dbReference type="AlphaFoldDB" id="A0A6H0XJ68"/>
<evidence type="ECO:0000313" key="3">
    <source>
        <dbReference type="Proteomes" id="UP000503462"/>
    </source>
</evidence>
<keyword evidence="1" id="KW-1133">Transmembrane helix</keyword>
<feature type="transmembrane region" description="Helical" evidence="1">
    <location>
        <begin position="20"/>
        <end position="44"/>
    </location>
</feature>
<dbReference type="Proteomes" id="UP000503462">
    <property type="component" value="Chromosome 1"/>
</dbReference>
<name>A0A6H0XJ68_9PEZI</name>
<proteinExistence type="predicted"/>
<protein>
    <submittedName>
        <fullName evidence="2">Uncharacterized protein</fullName>
    </submittedName>
</protein>
<organism evidence="2 3">
    <name type="scientific">Peltaster fructicola</name>
    <dbReference type="NCBI Taxonomy" id="286661"/>
    <lineage>
        <taxon>Eukaryota</taxon>
        <taxon>Fungi</taxon>
        <taxon>Dikarya</taxon>
        <taxon>Ascomycota</taxon>
        <taxon>Pezizomycotina</taxon>
        <taxon>Dothideomycetes</taxon>
        <taxon>Dothideomycetes incertae sedis</taxon>
        <taxon>Peltaster</taxon>
    </lineage>
</organism>
<keyword evidence="1" id="KW-0812">Transmembrane</keyword>
<gene>
    <name evidence="2" type="ORF">AMS68_000198</name>
</gene>
<dbReference type="OrthoDB" id="10624019at2759"/>
<feature type="transmembrane region" description="Helical" evidence="1">
    <location>
        <begin position="65"/>
        <end position="89"/>
    </location>
</feature>